<feature type="domain" description="HTH hxlR-type" evidence="4">
    <location>
        <begin position="7"/>
        <end position="104"/>
    </location>
</feature>
<name>A0A4R5LTJ4_9GAMM</name>
<organism evidence="5 6">
    <name type="scientific">Seongchinamella unica</name>
    <dbReference type="NCBI Taxonomy" id="2547392"/>
    <lineage>
        <taxon>Bacteria</taxon>
        <taxon>Pseudomonadati</taxon>
        <taxon>Pseudomonadota</taxon>
        <taxon>Gammaproteobacteria</taxon>
        <taxon>Cellvibrionales</taxon>
        <taxon>Halieaceae</taxon>
        <taxon>Seongchinamella</taxon>
    </lineage>
</organism>
<dbReference type="Proteomes" id="UP000295554">
    <property type="component" value="Unassembled WGS sequence"/>
</dbReference>
<keyword evidence="2" id="KW-0238">DNA-binding</keyword>
<dbReference type="Gene3D" id="3.30.1050.10">
    <property type="entry name" value="SCP2 sterol-binding domain"/>
    <property type="match status" value="1"/>
</dbReference>
<dbReference type="OrthoDB" id="9807069at2"/>
<dbReference type="GO" id="GO:0006355">
    <property type="term" value="P:regulation of DNA-templated transcription"/>
    <property type="evidence" value="ECO:0007669"/>
    <property type="project" value="UniProtKB-ARBA"/>
</dbReference>
<proteinExistence type="predicted"/>
<dbReference type="SUPFAM" id="SSF46785">
    <property type="entry name" value="Winged helix' DNA-binding domain"/>
    <property type="match status" value="1"/>
</dbReference>
<dbReference type="GO" id="GO:0003677">
    <property type="term" value="F:DNA binding"/>
    <property type="evidence" value="ECO:0007669"/>
    <property type="project" value="UniProtKB-KW"/>
</dbReference>
<keyword evidence="6" id="KW-1185">Reference proteome</keyword>
<evidence type="ECO:0000256" key="2">
    <source>
        <dbReference type="ARBA" id="ARBA00023125"/>
    </source>
</evidence>
<evidence type="ECO:0000313" key="5">
    <source>
        <dbReference type="EMBL" id="TDG14683.1"/>
    </source>
</evidence>
<reference evidence="5 6" key="1">
    <citation type="submission" date="2019-03" db="EMBL/GenBank/DDBJ databases">
        <title>Seongchinamella monodicae gen. nov., sp. nov., a novel member of the Gammaproteobacteria isolated from a tidal mudflat of beach.</title>
        <authorList>
            <person name="Yang H.G."/>
            <person name="Kang J.W."/>
            <person name="Lee S.D."/>
        </authorList>
    </citation>
    <scope>NUCLEOTIDE SEQUENCE [LARGE SCALE GENOMIC DNA]</scope>
    <source>
        <strain evidence="5 6">GH4-78</strain>
    </source>
</reference>
<evidence type="ECO:0000259" key="4">
    <source>
        <dbReference type="PROSITE" id="PS51118"/>
    </source>
</evidence>
<evidence type="ECO:0000313" key="6">
    <source>
        <dbReference type="Proteomes" id="UP000295554"/>
    </source>
</evidence>
<protein>
    <submittedName>
        <fullName evidence="5">Transcriptional regulator</fullName>
    </submittedName>
</protein>
<accession>A0A4R5LTJ4</accession>
<comment type="caution">
    <text evidence="5">The sequence shown here is derived from an EMBL/GenBank/DDBJ whole genome shotgun (WGS) entry which is preliminary data.</text>
</comment>
<gene>
    <name evidence="5" type="ORF">E2F43_00075</name>
</gene>
<keyword evidence="3" id="KW-0804">Transcription</keyword>
<dbReference type="CDD" id="cd00090">
    <property type="entry name" value="HTH_ARSR"/>
    <property type="match status" value="1"/>
</dbReference>
<dbReference type="InterPro" id="IPR036388">
    <property type="entry name" value="WH-like_DNA-bd_sf"/>
</dbReference>
<dbReference type="InterPro" id="IPR036390">
    <property type="entry name" value="WH_DNA-bd_sf"/>
</dbReference>
<evidence type="ECO:0000256" key="1">
    <source>
        <dbReference type="ARBA" id="ARBA00023015"/>
    </source>
</evidence>
<dbReference type="InterPro" id="IPR002577">
    <property type="entry name" value="HTH_HxlR"/>
</dbReference>
<dbReference type="InterPro" id="IPR036527">
    <property type="entry name" value="SCP2_sterol-bd_dom_sf"/>
</dbReference>
<dbReference type="Gene3D" id="1.10.10.10">
    <property type="entry name" value="Winged helix-like DNA-binding domain superfamily/Winged helix DNA-binding domain"/>
    <property type="match status" value="1"/>
</dbReference>
<dbReference type="PANTHER" id="PTHR33204:SF18">
    <property type="entry name" value="TRANSCRIPTIONAL REGULATORY PROTEIN"/>
    <property type="match status" value="1"/>
</dbReference>
<evidence type="ECO:0000256" key="3">
    <source>
        <dbReference type="ARBA" id="ARBA00023163"/>
    </source>
</evidence>
<dbReference type="SUPFAM" id="SSF55718">
    <property type="entry name" value="SCP-like"/>
    <property type="match status" value="1"/>
</dbReference>
<dbReference type="Pfam" id="PF01638">
    <property type="entry name" value="HxlR"/>
    <property type="match status" value="1"/>
</dbReference>
<keyword evidence="1" id="KW-0805">Transcription regulation</keyword>
<dbReference type="AlphaFoldDB" id="A0A4R5LTJ4"/>
<dbReference type="EMBL" id="SMSE01000001">
    <property type="protein sequence ID" value="TDG14683.1"/>
    <property type="molecule type" value="Genomic_DNA"/>
</dbReference>
<dbReference type="PANTHER" id="PTHR33204">
    <property type="entry name" value="TRANSCRIPTIONAL REGULATOR, MARR FAMILY"/>
    <property type="match status" value="1"/>
</dbReference>
<dbReference type="PROSITE" id="PS51118">
    <property type="entry name" value="HTH_HXLR"/>
    <property type="match status" value="1"/>
</dbReference>
<sequence>MEYGQFCPIAKATEILGEKWTILILRELLMGSSRFNELQRGLSMISPAVLTKRLSTLAEYGLIVKKKLPGQKGHEYLPTKSAEELLPIFIDIGNWGMRWTRVHLTSNDFDVDFLMTYLRRSIQPGNLPGKETVIKFHFTDIEQQPDWWILVNGMEVDLCTIDPGKEPDVYFTSTVKCLSDIWMVETTYRKEINSGDLKLVGPGMLTKNVSQWMSNCMFAPGQ</sequence>
<dbReference type="RefSeq" id="WP_133208860.1">
    <property type="nucleotide sequence ID" value="NZ_SMSE01000001.1"/>
</dbReference>
<dbReference type="InterPro" id="IPR011991">
    <property type="entry name" value="ArsR-like_HTH"/>
</dbReference>